<dbReference type="EMBL" id="JZEX01000161">
    <property type="protein sequence ID" value="KKB08440.1"/>
    <property type="molecule type" value="Genomic_DNA"/>
</dbReference>
<keyword evidence="3" id="KW-1185">Reference proteome</keyword>
<comment type="caution">
    <text evidence="2">The sequence shown here is derived from an EMBL/GenBank/DDBJ whole genome shotgun (WGS) entry which is preliminary data.</text>
</comment>
<proteinExistence type="predicted"/>
<evidence type="ECO:0000313" key="3">
    <source>
        <dbReference type="Proteomes" id="UP000033632"/>
    </source>
</evidence>
<evidence type="ECO:0000313" key="2">
    <source>
        <dbReference type="EMBL" id="KKB08440.1"/>
    </source>
</evidence>
<dbReference type="OrthoDB" id="9804944at2"/>
<reference evidence="2 3" key="1">
    <citation type="submission" date="2015-03" db="EMBL/GenBank/DDBJ databases">
        <authorList>
            <person name="Hassan Y.I."/>
            <person name="Lepp D."/>
            <person name="Li X.-Z."/>
            <person name="Zhou T."/>
        </authorList>
    </citation>
    <scope>NUCLEOTIDE SEQUENCE [LARGE SCALE GENOMIC DNA]</scope>
    <source>
        <strain evidence="2 3">BD-c194</strain>
    </source>
</reference>
<dbReference type="AlphaFoldDB" id="A0A0F5FIN4"/>
<protein>
    <recommendedName>
        <fullName evidence="1">VOC domain-containing protein</fullName>
    </recommendedName>
</protein>
<name>A0A0F5FIN4_9HYPH</name>
<dbReference type="InterPro" id="IPR029068">
    <property type="entry name" value="Glyas_Bleomycin-R_OHBP_Dase"/>
</dbReference>
<dbReference type="PROSITE" id="PS51819">
    <property type="entry name" value="VOC"/>
    <property type="match status" value="1"/>
</dbReference>
<dbReference type="RefSeq" id="WP_046110196.1">
    <property type="nucleotide sequence ID" value="NZ_JZEX01000161.1"/>
</dbReference>
<organism evidence="2 3">
    <name type="scientific">Devosia geojensis</name>
    <dbReference type="NCBI Taxonomy" id="443610"/>
    <lineage>
        <taxon>Bacteria</taxon>
        <taxon>Pseudomonadati</taxon>
        <taxon>Pseudomonadota</taxon>
        <taxon>Alphaproteobacteria</taxon>
        <taxon>Hyphomicrobiales</taxon>
        <taxon>Devosiaceae</taxon>
        <taxon>Devosia</taxon>
    </lineage>
</organism>
<dbReference type="InterPro" id="IPR004360">
    <property type="entry name" value="Glyas_Fos-R_dOase_dom"/>
</dbReference>
<dbReference type="PATRIC" id="fig|443610.3.peg.2057"/>
<dbReference type="Proteomes" id="UP000033632">
    <property type="component" value="Unassembled WGS sequence"/>
</dbReference>
<dbReference type="STRING" id="443610.VE25_18745"/>
<evidence type="ECO:0000259" key="1">
    <source>
        <dbReference type="PROSITE" id="PS51819"/>
    </source>
</evidence>
<accession>A0A0F5FIN4</accession>
<dbReference type="InterPro" id="IPR037523">
    <property type="entry name" value="VOC_core"/>
</dbReference>
<sequence length="129" mass="14169">METRAAETFGAIGQIARSVADIAAAERWYRDVLGLPHLYTFGPLAFFDCGGTRLMLSADDEGGPPQAGVLYFRVADITQSYEEMQARGITFLGAPHMIHRHADGTEEWMAFFSDNEGRPLAIMSQVRAG</sequence>
<dbReference type="SUPFAM" id="SSF54593">
    <property type="entry name" value="Glyoxalase/Bleomycin resistance protein/Dihydroxybiphenyl dioxygenase"/>
    <property type="match status" value="1"/>
</dbReference>
<gene>
    <name evidence="2" type="ORF">VE25_18745</name>
</gene>
<dbReference type="Gene3D" id="3.10.180.10">
    <property type="entry name" value="2,3-Dihydroxybiphenyl 1,2-Dioxygenase, domain 1"/>
    <property type="match status" value="1"/>
</dbReference>
<feature type="domain" description="VOC" evidence="1">
    <location>
        <begin position="11"/>
        <end position="125"/>
    </location>
</feature>
<dbReference type="Pfam" id="PF00903">
    <property type="entry name" value="Glyoxalase"/>
    <property type="match status" value="1"/>
</dbReference>